<comment type="similarity">
    <text evidence="3">Belongs to the 3-hydroxyacyl-CoA dehydrogenase family.</text>
</comment>
<dbReference type="InterPro" id="IPR006176">
    <property type="entry name" value="3-OHacyl-CoA_DH_NAD-bd"/>
</dbReference>
<dbReference type="PANTHER" id="PTHR43561:SF3">
    <property type="entry name" value="HYDROXYACYL-COENZYME A DEHYDROGENASE, MITOCHONDRIAL"/>
    <property type="match status" value="1"/>
</dbReference>
<dbReference type="Gene3D" id="1.10.1040.10">
    <property type="entry name" value="N-(1-d-carboxylethyl)-l-norvaline Dehydrogenase, domain 2"/>
    <property type="match status" value="1"/>
</dbReference>
<keyword evidence="8" id="KW-0496">Mitochondrion</keyword>
<dbReference type="Gene3D" id="3.40.50.720">
    <property type="entry name" value="NAD(P)-binding Rossmann-like Domain"/>
    <property type="match status" value="1"/>
</dbReference>
<feature type="domain" description="3-hydroxyacyl-CoA dehydrogenase C-terminal" evidence="10">
    <location>
        <begin position="154"/>
        <end position="217"/>
    </location>
</feature>
<comment type="catalytic activity">
    <reaction evidence="9">
        <text>a (3S)-3-hydroxyacyl-CoA + NAD(+) = a 3-oxoacyl-CoA + NADH + H(+)</text>
        <dbReference type="Rhea" id="RHEA:22432"/>
        <dbReference type="ChEBI" id="CHEBI:15378"/>
        <dbReference type="ChEBI" id="CHEBI:57318"/>
        <dbReference type="ChEBI" id="CHEBI:57540"/>
        <dbReference type="ChEBI" id="CHEBI:57945"/>
        <dbReference type="ChEBI" id="CHEBI:90726"/>
        <dbReference type="EC" id="1.1.1.35"/>
    </reaction>
</comment>
<keyword evidence="4" id="KW-0276">Fatty acid metabolism</keyword>
<dbReference type="EMBL" id="JAPFFF010000028">
    <property type="protein sequence ID" value="KAK8847121.1"/>
    <property type="molecule type" value="Genomic_DNA"/>
</dbReference>
<evidence type="ECO:0000256" key="6">
    <source>
        <dbReference type="ARBA" id="ARBA00023027"/>
    </source>
</evidence>
<keyword evidence="13" id="KW-1185">Reference proteome</keyword>
<dbReference type="SUPFAM" id="SSF48179">
    <property type="entry name" value="6-phosphogluconate dehydrogenase C-terminal domain-like"/>
    <property type="match status" value="1"/>
</dbReference>
<evidence type="ECO:0000256" key="3">
    <source>
        <dbReference type="ARBA" id="ARBA00009463"/>
    </source>
</evidence>
<evidence type="ECO:0000259" key="10">
    <source>
        <dbReference type="Pfam" id="PF00725"/>
    </source>
</evidence>
<dbReference type="Proteomes" id="UP001470230">
    <property type="component" value="Unassembled WGS sequence"/>
</dbReference>
<protein>
    <submittedName>
        <fullName evidence="12">3-hydroxyacyl-CoA dehydrogenase, C-terminal domain</fullName>
    </submittedName>
</protein>
<dbReference type="SUPFAM" id="SSF51735">
    <property type="entry name" value="NAD(P)-binding Rossmann-fold domains"/>
    <property type="match status" value="1"/>
</dbReference>
<evidence type="ECO:0000256" key="1">
    <source>
        <dbReference type="ARBA" id="ARBA00004305"/>
    </source>
</evidence>
<dbReference type="PANTHER" id="PTHR43561">
    <property type="match status" value="1"/>
</dbReference>
<comment type="pathway">
    <text evidence="2">Lipid metabolism; fatty acid beta-oxidation.</text>
</comment>
<evidence type="ECO:0000313" key="13">
    <source>
        <dbReference type="Proteomes" id="UP001470230"/>
    </source>
</evidence>
<keyword evidence="6" id="KW-0520">NAD</keyword>
<evidence type="ECO:0000256" key="2">
    <source>
        <dbReference type="ARBA" id="ARBA00005005"/>
    </source>
</evidence>
<sequence length="232" mass="26125">MSSPQGKSPENWANGIGDKEAFDKDECIQKSEAAYKSIKLELDLKKAVSDDQVIESVAELIDEKIEFYKTMSPLLPEKTISATNTSTLPPSKLTQFTGRPDKFLSLHFANLIWRLNTAEIMIQPETDKNDFNELVEFAKAIRMVPLPLYKEKRGYLLNSMLVPLLSSSLDLWATEVSDIETIDNTWKIGTGATIGPFQLMDNIGLTTIQNIVKTKVDLPISQTHYHYKEINA</sequence>
<evidence type="ECO:0000259" key="11">
    <source>
        <dbReference type="Pfam" id="PF02737"/>
    </source>
</evidence>
<keyword evidence="7" id="KW-0443">Lipid metabolism</keyword>
<dbReference type="InterPro" id="IPR006108">
    <property type="entry name" value="3HC_DH_C"/>
</dbReference>
<dbReference type="InterPro" id="IPR008927">
    <property type="entry name" value="6-PGluconate_DH-like_C_sf"/>
</dbReference>
<reference evidence="12 13" key="1">
    <citation type="submission" date="2024-04" db="EMBL/GenBank/DDBJ databases">
        <title>Tritrichomonas musculus Genome.</title>
        <authorList>
            <person name="Alves-Ferreira E."/>
            <person name="Grigg M."/>
            <person name="Lorenzi H."/>
            <person name="Galac M."/>
        </authorList>
    </citation>
    <scope>NUCLEOTIDE SEQUENCE [LARGE SCALE GENOMIC DNA]</scope>
    <source>
        <strain evidence="12 13">EAF2021</strain>
    </source>
</reference>
<evidence type="ECO:0000256" key="4">
    <source>
        <dbReference type="ARBA" id="ARBA00022832"/>
    </source>
</evidence>
<evidence type="ECO:0000256" key="7">
    <source>
        <dbReference type="ARBA" id="ARBA00023098"/>
    </source>
</evidence>
<evidence type="ECO:0000313" key="12">
    <source>
        <dbReference type="EMBL" id="KAK8847121.1"/>
    </source>
</evidence>
<dbReference type="PIRSF" id="PIRSF000105">
    <property type="entry name" value="HCDH"/>
    <property type="match status" value="1"/>
</dbReference>
<dbReference type="InterPro" id="IPR052242">
    <property type="entry name" value="Mito_3-hydroxyacyl-CoA_DH"/>
</dbReference>
<evidence type="ECO:0000256" key="5">
    <source>
        <dbReference type="ARBA" id="ARBA00023002"/>
    </source>
</evidence>
<accession>A0ABR2HH63</accession>
<keyword evidence="5" id="KW-0560">Oxidoreductase</keyword>
<dbReference type="InterPro" id="IPR036291">
    <property type="entry name" value="NAD(P)-bd_dom_sf"/>
</dbReference>
<evidence type="ECO:0000256" key="9">
    <source>
        <dbReference type="ARBA" id="ARBA00049556"/>
    </source>
</evidence>
<dbReference type="Pfam" id="PF02737">
    <property type="entry name" value="3HCDH_N"/>
    <property type="match status" value="1"/>
</dbReference>
<organism evidence="12 13">
    <name type="scientific">Tritrichomonas musculus</name>
    <dbReference type="NCBI Taxonomy" id="1915356"/>
    <lineage>
        <taxon>Eukaryota</taxon>
        <taxon>Metamonada</taxon>
        <taxon>Parabasalia</taxon>
        <taxon>Tritrichomonadida</taxon>
        <taxon>Tritrichomonadidae</taxon>
        <taxon>Tritrichomonas</taxon>
    </lineage>
</organism>
<dbReference type="InterPro" id="IPR013328">
    <property type="entry name" value="6PGD_dom2"/>
</dbReference>
<comment type="caution">
    <text evidence="12">The sequence shown here is derived from an EMBL/GenBank/DDBJ whole genome shotgun (WGS) entry which is preliminary data.</text>
</comment>
<evidence type="ECO:0000256" key="8">
    <source>
        <dbReference type="ARBA" id="ARBA00023128"/>
    </source>
</evidence>
<name>A0ABR2HH63_9EUKA</name>
<dbReference type="Pfam" id="PF00725">
    <property type="entry name" value="3HCDH"/>
    <property type="match status" value="1"/>
</dbReference>
<comment type="subcellular location">
    <subcellularLocation>
        <location evidence="1">Mitochondrion matrix</location>
    </subcellularLocation>
</comment>
<feature type="domain" description="3-hydroxyacyl-CoA dehydrogenase NAD binding" evidence="11">
    <location>
        <begin position="29"/>
        <end position="148"/>
    </location>
</feature>
<proteinExistence type="inferred from homology"/>
<dbReference type="InterPro" id="IPR022694">
    <property type="entry name" value="3-OHacyl-CoA_DH"/>
</dbReference>
<gene>
    <name evidence="12" type="ORF">M9Y10_019701</name>
</gene>